<dbReference type="OrthoDB" id="2382049at2"/>
<evidence type="ECO:0000256" key="1">
    <source>
        <dbReference type="SAM" id="Coils"/>
    </source>
</evidence>
<accession>A0A1I5U8S3</accession>
<evidence type="ECO:0000313" key="3">
    <source>
        <dbReference type="EMBL" id="SFP91691.1"/>
    </source>
</evidence>
<evidence type="ECO:0000313" key="4">
    <source>
        <dbReference type="Proteomes" id="UP000198577"/>
    </source>
</evidence>
<dbReference type="GO" id="GO:0016020">
    <property type="term" value="C:membrane"/>
    <property type="evidence" value="ECO:0007669"/>
    <property type="project" value="InterPro"/>
</dbReference>
<sequence>MLHLKYYIILLIGIFLALGLGILIGVTLENNNVLENQQELIIRQIEREFEALRNEADMLKKTLAEVEEQKAQADSTCEYLFSRLIEDRLHGLKVSIISLGQGDIAPDLIQLLKLAGASVESSITVQTDLYARQDLSAALEAFLPNGQDGMERNGFHRIVAGELVSSLIEGAFTPLSVRLKEMNLIQASSNLKQSSDVVILSGNGKNKEAQSLEEGSFDIVLIQTALNMGLPVVAVEPSSVEESAISEYEELGGSTVRDIDTIYGKLALISILEANKPE</sequence>
<dbReference type="STRING" id="937334.SAMN05444406_10687"/>
<keyword evidence="2" id="KW-0812">Transmembrane</keyword>
<dbReference type="InterPro" id="IPR021522">
    <property type="entry name" value="MctB"/>
</dbReference>
<dbReference type="AlphaFoldDB" id="A0A1I5U8S3"/>
<keyword evidence="2" id="KW-1133">Transmembrane helix</keyword>
<dbReference type="EMBL" id="FOXR01000006">
    <property type="protein sequence ID" value="SFP91691.1"/>
    <property type="molecule type" value="Genomic_DNA"/>
</dbReference>
<dbReference type="RefSeq" id="WP_092282090.1">
    <property type="nucleotide sequence ID" value="NZ_FOXR01000006.1"/>
</dbReference>
<keyword evidence="1" id="KW-0175">Coiled coil</keyword>
<proteinExistence type="predicted"/>
<dbReference type="GO" id="GO:0055070">
    <property type="term" value="P:copper ion homeostasis"/>
    <property type="evidence" value="ECO:0007669"/>
    <property type="project" value="InterPro"/>
</dbReference>
<protein>
    <submittedName>
        <fullName evidence="3">Copper transport outer membrane protein, MctB</fullName>
    </submittedName>
</protein>
<keyword evidence="4" id="KW-1185">Reference proteome</keyword>
<evidence type="ECO:0000256" key="2">
    <source>
        <dbReference type="SAM" id="Phobius"/>
    </source>
</evidence>
<reference evidence="3 4" key="1">
    <citation type="submission" date="2016-10" db="EMBL/GenBank/DDBJ databases">
        <authorList>
            <person name="de Groot N.N."/>
        </authorList>
    </citation>
    <scope>NUCLEOTIDE SEQUENCE [LARGE SCALE GENOMIC DNA]</scope>
    <source>
        <strain evidence="3 4">DSM 20678</strain>
    </source>
</reference>
<name>A0A1I5U8S3_9FIRM</name>
<keyword evidence="2" id="KW-0472">Membrane</keyword>
<feature type="transmembrane region" description="Helical" evidence="2">
    <location>
        <begin position="6"/>
        <end position="28"/>
    </location>
</feature>
<dbReference type="Pfam" id="PF11382">
    <property type="entry name" value="MctB"/>
    <property type="match status" value="1"/>
</dbReference>
<dbReference type="Proteomes" id="UP000198577">
    <property type="component" value="Unassembled WGS sequence"/>
</dbReference>
<feature type="coiled-coil region" evidence="1">
    <location>
        <begin position="35"/>
        <end position="76"/>
    </location>
</feature>
<organism evidence="3 4">
    <name type="scientific">Caldicoprobacter faecalis</name>
    <dbReference type="NCBI Taxonomy" id="937334"/>
    <lineage>
        <taxon>Bacteria</taxon>
        <taxon>Bacillati</taxon>
        <taxon>Bacillota</taxon>
        <taxon>Clostridia</taxon>
        <taxon>Caldicoprobacterales</taxon>
        <taxon>Caldicoprobacteraceae</taxon>
        <taxon>Caldicoprobacter</taxon>
    </lineage>
</organism>
<gene>
    <name evidence="3" type="ORF">SAMN05444406_10687</name>
</gene>